<accession>A0A243W8D1</accession>
<dbReference type="AlphaFoldDB" id="A0A243W8D1"/>
<dbReference type="EMBL" id="MTSE01000016">
    <property type="protein sequence ID" value="OUJ71424.1"/>
    <property type="molecule type" value="Genomic_DNA"/>
</dbReference>
<feature type="domain" description="DUF4440" evidence="1">
    <location>
        <begin position="55"/>
        <end position="143"/>
    </location>
</feature>
<reference evidence="2 3" key="1">
    <citation type="submission" date="2017-01" db="EMBL/GenBank/DDBJ databases">
        <title>A new Hymenobacter.</title>
        <authorList>
            <person name="Liang Y."/>
            <person name="Feng F."/>
        </authorList>
    </citation>
    <scope>NUCLEOTIDE SEQUENCE [LARGE SCALE GENOMIC DNA]</scope>
    <source>
        <strain evidence="2">MIMBbqt21</strain>
    </source>
</reference>
<dbReference type="InterPro" id="IPR032710">
    <property type="entry name" value="NTF2-like_dom_sf"/>
</dbReference>
<dbReference type="InterPro" id="IPR027843">
    <property type="entry name" value="DUF4440"/>
</dbReference>
<dbReference type="Gene3D" id="3.10.450.50">
    <property type="match status" value="2"/>
</dbReference>
<evidence type="ECO:0000313" key="2">
    <source>
        <dbReference type="EMBL" id="OUJ71424.1"/>
    </source>
</evidence>
<protein>
    <recommendedName>
        <fullName evidence="1">DUF4440 domain-containing protein</fullName>
    </recommendedName>
</protein>
<evidence type="ECO:0000259" key="1">
    <source>
        <dbReference type="Pfam" id="PF14534"/>
    </source>
</evidence>
<dbReference type="Pfam" id="PF14534">
    <property type="entry name" value="DUF4440"/>
    <property type="match status" value="1"/>
</dbReference>
<comment type="caution">
    <text evidence="2">The sequence shown here is derived from an EMBL/GenBank/DDBJ whole genome shotgun (WGS) entry which is preliminary data.</text>
</comment>
<proteinExistence type="predicted"/>
<evidence type="ECO:0000313" key="3">
    <source>
        <dbReference type="Proteomes" id="UP000194873"/>
    </source>
</evidence>
<gene>
    <name evidence="2" type="ORF">BXP70_21960</name>
</gene>
<dbReference type="RefSeq" id="WP_086596266.1">
    <property type="nucleotide sequence ID" value="NZ_MTSE01000016.1"/>
</dbReference>
<sequence>MNKLFATLLLATTCYLGAPWWRIGLGAGPTPSDYQTLVSAERAFSAFTSAHGIKAGFTRFLADEALVIVKGRYQLGKPLFEQMPVQPGVLSWQPHYARLAASGDFGYTTGPFEVRPHTATDVPVGFGHFTSVWRKTSTGEWKVVADVGITHPAPGQPSEASLLTPPAVRKAAPADTAARRQELLAAEENLGRLAAAQSLQAAYKAVLPASPTVRLYRSGSLPYVGAAATTFAAAQTQPATFSDAKAVVAASGDLGFTYGYAQLQDKKGPFLRIWQRGAKNAWQLVHEVLDVH</sequence>
<dbReference type="SUPFAM" id="SSF54427">
    <property type="entry name" value="NTF2-like"/>
    <property type="match status" value="1"/>
</dbReference>
<dbReference type="Proteomes" id="UP000194873">
    <property type="component" value="Unassembled WGS sequence"/>
</dbReference>
<name>A0A243W8D1_9BACT</name>
<organism evidence="2 3">
    <name type="scientific">Hymenobacter crusticola</name>
    <dbReference type="NCBI Taxonomy" id="1770526"/>
    <lineage>
        <taxon>Bacteria</taxon>
        <taxon>Pseudomonadati</taxon>
        <taxon>Bacteroidota</taxon>
        <taxon>Cytophagia</taxon>
        <taxon>Cytophagales</taxon>
        <taxon>Hymenobacteraceae</taxon>
        <taxon>Hymenobacter</taxon>
    </lineage>
</organism>
<dbReference type="OrthoDB" id="1119084at2"/>
<keyword evidence="3" id="KW-1185">Reference proteome</keyword>